<proteinExistence type="predicted"/>
<sequence>MNVHKLLYVMVYLVTPFTYFTVSVIWGKFILEKPMWDNLSDNLSIVGIYYFLVSIFWLVNMKTIDTVTEEIKNNKK</sequence>
<dbReference type="EMBL" id="FMAK01000080">
    <property type="protein sequence ID" value="SCB71555.1"/>
    <property type="molecule type" value="Genomic_DNA"/>
</dbReference>
<protein>
    <submittedName>
        <fullName evidence="1">Uncharacterized protein</fullName>
    </submittedName>
</protein>
<reference evidence="1 2" key="1">
    <citation type="submission" date="2016-08" db="EMBL/GenBank/DDBJ databases">
        <authorList>
            <person name="Seilhamer J.J."/>
        </authorList>
    </citation>
    <scope>NUCLEOTIDE SEQUENCE [LARGE SCALE GENOMIC DNA]</scope>
    <source>
        <strain evidence="1 2">SDA_GO95</strain>
    </source>
</reference>
<dbReference type="Proteomes" id="UP000195696">
    <property type="component" value="Unassembled WGS sequence"/>
</dbReference>
<gene>
    <name evidence="1" type="ORF">BWGO95_05802</name>
</gene>
<evidence type="ECO:0000313" key="2">
    <source>
        <dbReference type="Proteomes" id="UP000195696"/>
    </source>
</evidence>
<evidence type="ECO:0000313" key="1">
    <source>
        <dbReference type="EMBL" id="SCB71555.1"/>
    </source>
</evidence>
<accession>A0A1G4ERJ0</accession>
<name>A0A1G4ERJ0_BACMY</name>
<dbReference type="RefSeq" id="WP_063226257.1">
    <property type="nucleotide sequence ID" value="NZ_FMAK01000080.1"/>
</dbReference>
<organism evidence="1 2">
    <name type="scientific">Bacillus mycoides</name>
    <dbReference type="NCBI Taxonomy" id="1405"/>
    <lineage>
        <taxon>Bacteria</taxon>
        <taxon>Bacillati</taxon>
        <taxon>Bacillota</taxon>
        <taxon>Bacilli</taxon>
        <taxon>Bacillales</taxon>
        <taxon>Bacillaceae</taxon>
        <taxon>Bacillus</taxon>
        <taxon>Bacillus cereus group</taxon>
    </lineage>
</organism>
<dbReference type="AlphaFoldDB" id="A0A1G4ERJ0"/>